<dbReference type="Pfam" id="PF00078">
    <property type="entry name" value="RVT_1"/>
    <property type="match status" value="1"/>
</dbReference>
<protein>
    <submittedName>
        <fullName evidence="4">Uncharacterized protein LOC115621026</fullName>
    </submittedName>
</protein>
<evidence type="ECO:0000313" key="4">
    <source>
        <dbReference type="RefSeq" id="XP_030370406.1"/>
    </source>
</evidence>
<evidence type="ECO:0000259" key="2">
    <source>
        <dbReference type="PROSITE" id="PS50994"/>
    </source>
</evidence>
<dbReference type="CDD" id="cd01644">
    <property type="entry name" value="RT_pepA17"/>
    <property type="match status" value="1"/>
</dbReference>
<dbReference type="InterPro" id="IPR040676">
    <property type="entry name" value="DUF5641"/>
</dbReference>
<dbReference type="RefSeq" id="XP_030370406.1">
    <property type="nucleotide sequence ID" value="XM_030514546.1"/>
</dbReference>
<feature type="region of interest" description="Disordered" evidence="1">
    <location>
        <begin position="106"/>
        <end position="125"/>
    </location>
</feature>
<dbReference type="InterPro" id="IPR000477">
    <property type="entry name" value="RT_dom"/>
</dbReference>
<dbReference type="PANTHER" id="PTHR47331">
    <property type="entry name" value="PHD-TYPE DOMAIN-CONTAINING PROTEIN"/>
    <property type="match status" value="1"/>
</dbReference>
<feature type="compositionally biased region" description="Basic and acidic residues" evidence="1">
    <location>
        <begin position="111"/>
        <end position="122"/>
    </location>
</feature>
<accession>A0A6J2T0I9</accession>
<dbReference type="InterPro" id="IPR036397">
    <property type="entry name" value="RNaseH_sf"/>
</dbReference>
<dbReference type="PANTHER" id="PTHR47331:SF1">
    <property type="entry name" value="GAG-LIKE PROTEIN"/>
    <property type="match status" value="1"/>
</dbReference>
<dbReference type="InterPro" id="IPR005312">
    <property type="entry name" value="DUF1759"/>
</dbReference>
<sequence length="1722" mass="195390">MDPAYRSTCRTQLTKLCNNIDKYLKVAEDVTEEGLSVYVQRLKNAHANLKCADEQALSAPFGEDEKERDYDVIIEYDDRAVSTVAKLEYRLHRMAISAHQAISTQNPITGHNERGLENERQTEGNNSYKSFTKLKPIELRKFNGSFENWIPFWEQFKIAVHENSSLDAVAKFNYLNDALTGEAAAVLEGFIPSETCYKDAVELLLEEYGSTEKIIERYVQKLLSVKAVQSNNDVRGLRQLYNETQATIRTLKALGVSTSQYEIMVSSLLLKSIPVDMRIEYHRVRKREELSHKALSSTVIESNDQLTVLLEYIKVEVEALEKAQLSEVGNRDKRERDGKETKITRAAGNATAVGLYAVEQAKQKQCIFCKRTNHDTKECKDKTVGIELRKKILRSKGSCFSGRHITAMCDGKANQKQGGEQEQHTETATLSTMVHRVNNEIYLQTAKAVLISGEIKVLSRIIMDNGSQCTYVTERLAKHLKLPVVGTERTRIVAFGQTDKQSRATQFKRTIINVKSQYSDETVEIYATIVPNICEDVLPVPRLNKQSNKNMAESIVAQEKLIPGINLLIGQDNYWKFNNNNRELLAGNLVAVETFFGWTIQGHYGEGQGESRCVLNILEHREAFDIEQFWNLESIGISSYSEPQAAVQAAEIRHIDGRYSVLLPWKLPKDNLHDNKQNAKNRLSSLGNKLLKNSDKLEEYDAGIRELLSSGVAEAAPVLGETQKAYYMPHHPVYRLDKATTKVRIVFDASASEHGASSLNDHLSPGINLLTDLTAVLIRFRCHRIAIVADIEKAFLQISIDESDRDYHRFFWYASVASIGTPYPKIAEYRMTRVTFGVTCSPFLLTSTIQQHLQMQDPAHAAICQKLQDSFYVDDLVTSVATLRDAEDLYYQSKIIMQGASFNLRKWNSNDAELKRKFKETDVNLARVQKVLGVQWDTITDELSVDIKPIITYVQSLRPTKRNVLRAMARIYDPLGILGPFTINIKILLQKIWKEHLEWDATLSTRLSDEFMAWREDMALLEDFSLQRCMVSGNMADLELHIFADASPAAYGAVAYLREVGMNGEIQIKFVCSKNRVSPIKESSGATLPKLELTAAVVASRLAQYLKKELKLGVSSTYMWSDSSIVLNWISGCGQPMSSIKSKVAEINKLTNIYEWRHCQGNCNPADLLTRGITAKRLLGSELWKRGPKWLELTIHEWPTINTILTVVGEKEDDLGSKAEPLFPVQRYSTLRKMLRVTGFVLRFIERLRKRTTNGVDTHNEINEALSFAELQAAELYWIRFIQGKEFLPEIEALKSGKDLPRDSRIICLNPAMTDGVLRLTGRLPNHNFETLYNPIILPKNSHFSELLIRDAHQRIMHCGINATLTQIRKRFWIIKGRQLIKNVLGRCVVCRRLHGKSASEPWTTLPTNRLTTSKAFETTGLDFAGPLYIATEEGPSNRKVYIMLFTCAAIRGVHLELVADMTVESCIGALRKFVARRGPVKTIISDNAKTFKRASLELQKLEKLMENSKIQQYAANGGINWQFIPERAAWWGGFWERLVRTVKGCLRAAIGKASLSKTSLEILLTEVECVVNQRPLTYITTDSNDLEPLTPAHFMGEAKLLGGEGFTTDGSNLAQMWRHRTNLMQRYIKRWREEYLAQLRTLYFNRSKPSRSLTEGDVVLVHDDNQARLLWKLGVVVKTYTGRDGRTRACDIRSKNQQILRRPVQLLYPLEIQSSLPGPRM</sequence>
<organism evidence="3 4">
    <name type="scientific">Drosophila lebanonensis</name>
    <name type="common">Fruit fly</name>
    <name type="synonym">Scaptodrosophila lebanonensis</name>
    <dbReference type="NCBI Taxonomy" id="7225"/>
    <lineage>
        <taxon>Eukaryota</taxon>
        <taxon>Metazoa</taxon>
        <taxon>Ecdysozoa</taxon>
        <taxon>Arthropoda</taxon>
        <taxon>Hexapoda</taxon>
        <taxon>Insecta</taxon>
        <taxon>Pterygota</taxon>
        <taxon>Neoptera</taxon>
        <taxon>Endopterygota</taxon>
        <taxon>Diptera</taxon>
        <taxon>Brachycera</taxon>
        <taxon>Muscomorpha</taxon>
        <taxon>Ephydroidea</taxon>
        <taxon>Drosophilidae</taxon>
        <taxon>Scaptodrosophila</taxon>
    </lineage>
</organism>
<dbReference type="InterPro" id="IPR008042">
    <property type="entry name" value="Retrotrans_Pao"/>
</dbReference>
<dbReference type="Pfam" id="PF05380">
    <property type="entry name" value="Peptidase_A17"/>
    <property type="match status" value="1"/>
</dbReference>
<evidence type="ECO:0000313" key="3">
    <source>
        <dbReference type="Proteomes" id="UP000504634"/>
    </source>
</evidence>
<keyword evidence="3" id="KW-1185">Reference proteome</keyword>
<feature type="domain" description="Integrase catalytic" evidence="2">
    <location>
        <begin position="1403"/>
        <end position="1600"/>
    </location>
</feature>
<dbReference type="GO" id="GO:0071897">
    <property type="term" value="P:DNA biosynthetic process"/>
    <property type="evidence" value="ECO:0007669"/>
    <property type="project" value="UniProtKB-ARBA"/>
</dbReference>
<dbReference type="SUPFAM" id="SSF56672">
    <property type="entry name" value="DNA/RNA polymerases"/>
    <property type="match status" value="1"/>
</dbReference>
<dbReference type="Pfam" id="PF18701">
    <property type="entry name" value="DUF5641"/>
    <property type="match status" value="1"/>
</dbReference>
<evidence type="ECO:0000256" key="1">
    <source>
        <dbReference type="SAM" id="MobiDB-lite"/>
    </source>
</evidence>
<dbReference type="InterPro" id="IPR001584">
    <property type="entry name" value="Integrase_cat-core"/>
</dbReference>
<dbReference type="Gene3D" id="1.10.340.70">
    <property type="match status" value="1"/>
</dbReference>
<dbReference type="InterPro" id="IPR041588">
    <property type="entry name" value="Integrase_H2C2"/>
</dbReference>
<dbReference type="Pfam" id="PF03564">
    <property type="entry name" value="DUF1759"/>
    <property type="match status" value="1"/>
</dbReference>
<dbReference type="OrthoDB" id="8054408at2759"/>
<dbReference type="InterPro" id="IPR043502">
    <property type="entry name" value="DNA/RNA_pol_sf"/>
</dbReference>
<dbReference type="PROSITE" id="PS50994">
    <property type="entry name" value="INTEGRASE"/>
    <property type="match status" value="1"/>
</dbReference>
<dbReference type="GO" id="GO:0015074">
    <property type="term" value="P:DNA integration"/>
    <property type="evidence" value="ECO:0007669"/>
    <property type="project" value="InterPro"/>
</dbReference>
<dbReference type="GeneID" id="115621026"/>
<proteinExistence type="predicted"/>
<dbReference type="Proteomes" id="UP000504634">
    <property type="component" value="Unplaced"/>
</dbReference>
<dbReference type="InterPro" id="IPR012337">
    <property type="entry name" value="RNaseH-like_sf"/>
</dbReference>
<gene>
    <name evidence="4" type="primary">LOC115621026</name>
</gene>
<reference evidence="4" key="1">
    <citation type="submission" date="2025-08" db="UniProtKB">
        <authorList>
            <consortium name="RefSeq"/>
        </authorList>
    </citation>
    <scope>IDENTIFICATION</scope>
    <source>
        <strain evidence="4">11010-0011.00</strain>
        <tissue evidence="4">Whole body</tissue>
    </source>
</reference>
<dbReference type="Pfam" id="PF17921">
    <property type="entry name" value="Integrase_H2C2"/>
    <property type="match status" value="1"/>
</dbReference>
<dbReference type="GO" id="GO:0003676">
    <property type="term" value="F:nucleic acid binding"/>
    <property type="evidence" value="ECO:0007669"/>
    <property type="project" value="InterPro"/>
</dbReference>
<dbReference type="Gene3D" id="3.30.420.10">
    <property type="entry name" value="Ribonuclease H-like superfamily/Ribonuclease H"/>
    <property type="match status" value="1"/>
</dbReference>
<dbReference type="SUPFAM" id="SSF53098">
    <property type="entry name" value="Ribonuclease H-like"/>
    <property type="match status" value="1"/>
</dbReference>
<dbReference type="GO" id="GO:0042575">
    <property type="term" value="C:DNA polymerase complex"/>
    <property type="evidence" value="ECO:0007669"/>
    <property type="project" value="UniProtKB-ARBA"/>
</dbReference>
<name>A0A6J2T0I9_DROLE</name>